<comment type="caution">
    <text evidence="3">The sequence shown here is derived from an EMBL/GenBank/DDBJ whole genome shotgun (WGS) entry which is preliminary data.</text>
</comment>
<dbReference type="Proteomes" id="UP000250174">
    <property type="component" value="Unassembled WGS sequence"/>
</dbReference>
<dbReference type="PANTHER" id="PTHR13947">
    <property type="entry name" value="GNAT FAMILY N-ACETYLTRANSFERASE"/>
    <property type="match status" value="1"/>
</dbReference>
<dbReference type="InterPro" id="IPR016181">
    <property type="entry name" value="Acyl_CoA_acyltransferase"/>
</dbReference>
<dbReference type="CDD" id="cd04301">
    <property type="entry name" value="NAT_SF"/>
    <property type="match status" value="1"/>
</dbReference>
<evidence type="ECO:0000259" key="2">
    <source>
        <dbReference type="PROSITE" id="PS51186"/>
    </source>
</evidence>
<name>A0AAX1QA88_9BACI</name>
<dbReference type="PROSITE" id="PS51186">
    <property type="entry name" value="GNAT"/>
    <property type="match status" value="1"/>
</dbReference>
<dbReference type="RefSeq" id="WP_111922074.1">
    <property type="nucleotide sequence ID" value="NZ_LVYK01000018.1"/>
</dbReference>
<gene>
    <name evidence="3" type="ORF">A3864_09975</name>
</gene>
<evidence type="ECO:0000313" key="3">
    <source>
        <dbReference type="EMBL" id="RAS77632.1"/>
    </source>
</evidence>
<dbReference type="SUPFAM" id="SSF55729">
    <property type="entry name" value="Acyl-CoA N-acyltransferases (Nat)"/>
    <property type="match status" value="1"/>
</dbReference>
<dbReference type="InterPro" id="IPR050769">
    <property type="entry name" value="NAT_camello-type"/>
</dbReference>
<dbReference type="PANTHER" id="PTHR13947:SF37">
    <property type="entry name" value="LD18367P"/>
    <property type="match status" value="1"/>
</dbReference>
<dbReference type="GO" id="GO:0008080">
    <property type="term" value="F:N-acetyltransferase activity"/>
    <property type="evidence" value="ECO:0007669"/>
    <property type="project" value="InterPro"/>
</dbReference>
<keyword evidence="1" id="KW-0808">Transferase</keyword>
<sequence length="186" mass="21427">MKKVDVSSRLIISKLSELEKEETRALLIVSYEQYEKDYEDKSVWEEYKANISSSLEKQEVEQILVAKQGKEIVGTLQLFCNGKTAYNKPELEIFDSIVRLLAVHPKARGRGVAKALLKESLLYAKTKGARCLYLHSGEMMKEAISLYERLGFKRDYSKEFSNQDILVKCFRYDLYKGGEENECQSS</sequence>
<dbReference type="Gene3D" id="3.40.630.30">
    <property type="match status" value="1"/>
</dbReference>
<organism evidence="3 4">
    <name type="scientific">Priestia endophytica</name>
    <dbReference type="NCBI Taxonomy" id="135735"/>
    <lineage>
        <taxon>Bacteria</taxon>
        <taxon>Bacillati</taxon>
        <taxon>Bacillota</taxon>
        <taxon>Bacilli</taxon>
        <taxon>Bacillales</taxon>
        <taxon>Bacillaceae</taxon>
        <taxon>Priestia</taxon>
    </lineage>
</organism>
<dbReference type="EMBL" id="LVYK01000018">
    <property type="protein sequence ID" value="RAS77632.1"/>
    <property type="molecule type" value="Genomic_DNA"/>
</dbReference>
<dbReference type="AlphaFoldDB" id="A0AAX1QA88"/>
<dbReference type="Pfam" id="PF13508">
    <property type="entry name" value="Acetyltransf_7"/>
    <property type="match status" value="1"/>
</dbReference>
<evidence type="ECO:0000313" key="4">
    <source>
        <dbReference type="Proteomes" id="UP000250174"/>
    </source>
</evidence>
<accession>A0AAX1QA88</accession>
<evidence type="ECO:0000256" key="1">
    <source>
        <dbReference type="ARBA" id="ARBA00022679"/>
    </source>
</evidence>
<proteinExistence type="predicted"/>
<protein>
    <submittedName>
        <fullName evidence="3">GNAT family N-acetyltransferase</fullName>
    </submittedName>
</protein>
<dbReference type="InterPro" id="IPR000182">
    <property type="entry name" value="GNAT_dom"/>
</dbReference>
<reference evidence="3 4" key="1">
    <citation type="submission" date="2016-03" db="EMBL/GenBank/DDBJ databases">
        <title>Comparison of Bacillus endophyticus and B. anthracis characteristics using whole genome sequence analysis and microbiological techniques.</title>
        <authorList>
            <person name="Lekota K.E."/>
            <person name="Mafofo J."/>
            <person name="Rees J."/>
            <person name="Muchadeyi F.C."/>
            <person name="Madoroba E."/>
            <person name="Van Heerden H."/>
        </authorList>
    </citation>
    <scope>NUCLEOTIDE SEQUENCE [LARGE SCALE GENOMIC DNA]</scope>
    <source>
        <strain evidence="3 4">3631_10C</strain>
    </source>
</reference>
<feature type="domain" description="N-acetyltransferase" evidence="2">
    <location>
        <begin position="10"/>
        <end position="172"/>
    </location>
</feature>